<evidence type="ECO:0000313" key="3">
    <source>
        <dbReference type="Proteomes" id="UP000050525"/>
    </source>
</evidence>
<dbReference type="EMBL" id="AKHW03006231">
    <property type="protein sequence ID" value="KYO22633.1"/>
    <property type="molecule type" value="Genomic_DNA"/>
</dbReference>
<protein>
    <submittedName>
        <fullName evidence="2">Uncharacterized protein</fullName>
    </submittedName>
</protein>
<sequence length="89" mass="9850">MEQLDNEDHVAHHTLLQRQAEAQEMQIQERHVVVEEEQCDVAAASDEDNWCIIVMVLALVVSVTMPSILALVPADSWQPATGPPQAPPQ</sequence>
<evidence type="ECO:0000313" key="2">
    <source>
        <dbReference type="EMBL" id="KYO22633.1"/>
    </source>
</evidence>
<dbReference type="Proteomes" id="UP000050525">
    <property type="component" value="Unassembled WGS sequence"/>
</dbReference>
<keyword evidence="1" id="KW-0472">Membrane</keyword>
<dbReference type="AlphaFoldDB" id="A0A151MDR0"/>
<keyword evidence="3" id="KW-1185">Reference proteome</keyword>
<evidence type="ECO:0000256" key="1">
    <source>
        <dbReference type="SAM" id="Phobius"/>
    </source>
</evidence>
<proteinExistence type="predicted"/>
<gene>
    <name evidence="2" type="ORF">Y1Q_0003151</name>
</gene>
<feature type="transmembrane region" description="Helical" evidence="1">
    <location>
        <begin position="52"/>
        <end position="72"/>
    </location>
</feature>
<keyword evidence="1" id="KW-1133">Transmembrane helix</keyword>
<keyword evidence="1" id="KW-0812">Transmembrane</keyword>
<accession>A0A151MDR0</accession>
<comment type="caution">
    <text evidence="2">The sequence shown here is derived from an EMBL/GenBank/DDBJ whole genome shotgun (WGS) entry which is preliminary data.</text>
</comment>
<organism evidence="2 3">
    <name type="scientific">Alligator mississippiensis</name>
    <name type="common">American alligator</name>
    <dbReference type="NCBI Taxonomy" id="8496"/>
    <lineage>
        <taxon>Eukaryota</taxon>
        <taxon>Metazoa</taxon>
        <taxon>Chordata</taxon>
        <taxon>Craniata</taxon>
        <taxon>Vertebrata</taxon>
        <taxon>Euteleostomi</taxon>
        <taxon>Archelosauria</taxon>
        <taxon>Archosauria</taxon>
        <taxon>Crocodylia</taxon>
        <taxon>Alligatoridae</taxon>
        <taxon>Alligatorinae</taxon>
        <taxon>Alligator</taxon>
    </lineage>
</organism>
<reference evidence="2 3" key="1">
    <citation type="journal article" date="2012" name="Genome Biol.">
        <title>Sequencing three crocodilian genomes to illuminate the evolution of archosaurs and amniotes.</title>
        <authorList>
            <person name="St John J.A."/>
            <person name="Braun E.L."/>
            <person name="Isberg S.R."/>
            <person name="Miles L.G."/>
            <person name="Chong A.Y."/>
            <person name="Gongora J."/>
            <person name="Dalzell P."/>
            <person name="Moran C."/>
            <person name="Bed'hom B."/>
            <person name="Abzhanov A."/>
            <person name="Burgess S.C."/>
            <person name="Cooksey A.M."/>
            <person name="Castoe T.A."/>
            <person name="Crawford N.G."/>
            <person name="Densmore L.D."/>
            <person name="Drew J.C."/>
            <person name="Edwards S.V."/>
            <person name="Faircloth B.C."/>
            <person name="Fujita M.K."/>
            <person name="Greenwold M.J."/>
            <person name="Hoffmann F.G."/>
            <person name="Howard J.M."/>
            <person name="Iguchi T."/>
            <person name="Janes D.E."/>
            <person name="Khan S.Y."/>
            <person name="Kohno S."/>
            <person name="de Koning A.J."/>
            <person name="Lance S.L."/>
            <person name="McCarthy F.M."/>
            <person name="McCormack J.E."/>
            <person name="Merchant M.E."/>
            <person name="Peterson D.G."/>
            <person name="Pollock D.D."/>
            <person name="Pourmand N."/>
            <person name="Raney B.J."/>
            <person name="Roessler K.A."/>
            <person name="Sanford J.R."/>
            <person name="Sawyer R.H."/>
            <person name="Schmidt C.J."/>
            <person name="Triplett E.W."/>
            <person name="Tuberville T.D."/>
            <person name="Venegas-Anaya M."/>
            <person name="Howard J.T."/>
            <person name="Jarvis E.D."/>
            <person name="Guillette L.J.Jr."/>
            <person name="Glenn T.C."/>
            <person name="Green R.E."/>
            <person name="Ray D.A."/>
        </authorList>
    </citation>
    <scope>NUCLEOTIDE SEQUENCE [LARGE SCALE GENOMIC DNA]</scope>
    <source>
        <strain evidence="2">KSC_2009_1</strain>
    </source>
</reference>
<name>A0A151MDR0_ALLMI</name>